<feature type="transmembrane region" description="Helical" evidence="2">
    <location>
        <begin position="198"/>
        <end position="219"/>
    </location>
</feature>
<dbReference type="Gene3D" id="3.10.620.30">
    <property type="match status" value="1"/>
</dbReference>
<dbReference type="SMART" id="SM00460">
    <property type="entry name" value="TGc"/>
    <property type="match status" value="1"/>
</dbReference>
<dbReference type="Proteomes" id="UP000607281">
    <property type="component" value="Unassembled WGS sequence"/>
</dbReference>
<feature type="transmembrane region" description="Helical" evidence="2">
    <location>
        <begin position="153"/>
        <end position="173"/>
    </location>
</feature>
<dbReference type="Pfam" id="PF01841">
    <property type="entry name" value="Transglut_core"/>
    <property type="match status" value="1"/>
</dbReference>
<evidence type="ECO:0000259" key="3">
    <source>
        <dbReference type="SMART" id="SM00460"/>
    </source>
</evidence>
<evidence type="ECO:0000313" key="5">
    <source>
        <dbReference type="Proteomes" id="UP000607281"/>
    </source>
</evidence>
<feature type="region of interest" description="Disordered" evidence="1">
    <location>
        <begin position="253"/>
        <end position="274"/>
    </location>
</feature>
<gene>
    <name evidence="4" type="ORF">H6G18_07515</name>
</gene>
<reference evidence="4 5" key="1">
    <citation type="journal article" date="2020" name="ISME J.">
        <title>Comparative genomics reveals insights into cyanobacterial evolution and habitat adaptation.</title>
        <authorList>
            <person name="Chen M.Y."/>
            <person name="Teng W.K."/>
            <person name="Zhao L."/>
            <person name="Hu C.X."/>
            <person name="Zhou Y.K."/>
            <person name="Han B.P."/>
            <person name="Song L.R."/>
            <person name="Shu W.S."/>
        </authorList>
    </citation>
    <scope>NUCLEOTIDE SEQUENCE [LARGE SCALE GENOMIC DNA]</scope>
    <source>
        <strain evidence="4 5">FACHB-260</strain>
    </source>
</reference>
<proteinExistence type="predicted"/>
<feature type="domain" description="Transglutaminase-like" evidence="3">
    <location>
        <begin position="514"/>
        <end position="585"/>
    </location>
</feature>
<name>A0ABR8CL95_9NOST</name>
<feature type="transmembrane region" description="Helical" evidence="2">
    <location>
        <begin position="131"/>
        <end position="148"/>
    </location>
</feature>
<sequence length="769" mass="86790">MNQFWRLPLSLDWGQNNQGSPLMEVENSIPLRVLVLALVITGMVAMDIAAGTTFSFWAIPMSVVGTVWGYYHRRKANIPVKFCIAIGMLVALGAFFGRLFGELNDTRLALAELLIQLQVLHSFDVPRRKDLGYSIVIGLILLGVAATLSQTLAFAPVLLLFLAIALPTLVVNYRSQLGLEKSKVKSQKSKEIKLSSSFSTYFLLFGVVVGLGLVVFALLPRFPGYQLRTFPVSSPIEVNQSFTGRSIINPGYVRQGNADNQGSGNGEQNQNGEPGKVDDSFYYGFNNQINQNLRGEMKPKVVMRVRSQAEGFWRVLAFDRYTGKGWEISRNEDVTTIRRSPWSYQIYLSPPPISGKTREVVQTYSVVSDLPNLIPAMSYPREVYFPTPMIAVDKEGGLRAPVGLSKDLTYTVISEVPYRDRSLLGKATNDYPLNIKNYYLQVPPGIAPKVKERTEEILANYNQKQVAQSQKTLSSSYEKALYLAQYLKQNYSIPENPLGLPHLDEKEDLVEAFLFKHQGGYPDHFSTVLTVMLRSIGIPARLMAGFSAGEFNPFTGMYVVRNTDAYAMTEVYFPKYGWFAFDPIPNHPLIPPSVEDVQTFSVLRQFWQWVAGWLPTPVTGLLNNIFGTLFSWIGKAIAWFFALFTQGWFGILTGLIVGTTTAFLSWLGWTQWKEWRNHSRLRKLPAMESLYQQMLQWTAKKGLGKHPAQTPLEYAQVSYQHHGNTTAQVIDEICQAYVSWRYGGENPNLNQLRRRWEDMKKVGSDRTSI</sequence>
<feature type="transmembrane region" description="Helical" evidence="2">
    <location>
        <begin position="29"/>
        <end position="48"/>
    </location>
</feature>
<protein>
    <submittedName>
        <fullName evidence="4">DUF3488 domain-containing protein</fullName>
    </submittedName>
</protein>
<keyword evidence="2" id="KW-1133">Transmembrane helix</keyword>
<feature type="transmembrane region" description="Helical" evidence="2">
    <location>
        <begin position="648"/>
        <end position="669"/>
    </location>
</feature>
<keyword evidence="2" id="KW-0812">Transmembrane</keyword>
<dbReference type="Pfam" id="PF11992">
    <property type="entry name" value="TgpA_N"/>
    <property type="match status" value="1"/>
</dbReference>
<dbReference type="Pfam" id="PF13559">
    <property type="entry name" value="DUF4129"/>
    <property type="match status" value="1"/>
</dbReference>
<feature type="transmembrane region" description="Helical" evidence="2">
    <location>
        <begin position="78"/>
        <end position="100"/>
    </location>
</feature>
<dbReference type="InterPro" id="IPR052901">
    <property type="entry name" value="Bact_TGase-like"/>
</dbReference>
<comment type="caution">
    <text evidence="4">The sequence shown here is derived from an EMBL/GenBank/DDBJ whole genome shotgun (WGS) entry which is preliminary data.</text>
</comment>
<keyword evidence="5" id="KW-1185">Reference proteome</keyword>
<dbReference type="InterPro" id="IPR038765">
    <property type="entry name" value="Papain-like_cys_pep_sf"/>
</dbReference>
<dbReference type="PANTHER" id="PTHR42736">
    <property type="entry name" value="PROTEIN-GLUTAMINE GAMMA-GLUTAMYLTRANSFERASE"/>
    <property type="match status" value="1"/>
</dbReference>
<evidence type="ECO:0000256" key="1">
    <source>
        <dbReference type="SAM" id="MobiDB-lite"/>
    </source>
</evidence>
<feature type="transmembrane region" description="Helical" evidence="2">
    <location>
        <begin position="54"/>
        <end position="71"/>
    </location>
</feature>
<evidence type="ECO:0000256" key="2">
    <source>
        <dbReference type="SAM" id="Phobius"/>
    </source>
</evidence>
<dbReference type="InterPro" id="IPR002931">
    <property type="entry name" value="Transglutaminase-like"/>
</dbReference>
<organism evidence="4 5">
    <name type="scientific">Anabaena subtropica FACHB-260</name>
    <dbReference type="NCBI Taxonomy" id="2692884"/>
    <lineage>
        <taxon>Bacteria</taxon>
        <taxon>Bacillati</taxon>
        <taxon>Cyanobacteriota</taxon>
        <taxon>Cyanophyceae</taxon>
        <taxon>Nostocales</taxon>
        <taxon>Nostocaceae</taxon>
        <taxon>Anabaena</taxon>
    </lineage>
</organism>
<accession>A0ABR8CL95</accession>
<keyword evidence="2" id="KW-0472">Membrane</keyword>
<dbReference type="PANTHER" id="PTHR42736:SF1">
    <property type="entry name" value="PROTEIN-GLUTAMINE GAMMA-GLUTAMYLTRANSFERASE"/>
    <property type="match status" value="1"/>
</dbReference>
<feature type="compositionally biased region" description="Low complexity" evidence="1">
    <location>
        <begin position="260"/>
        <end position="273"/>
    </location>
</feature>
<dbReference type="InterPro" id="IPR021878">
    <property type="entry name" value="TgpA_N"/>
</dbReference>
<feature type="transmembrane region" description="Helical" evidence="2">
    <location>
        <begin position="621"/>
        <end position="642"/>
    </location>
</feature>
<dbReference type="EMBL" id="JACJRF010000009">
    <property type="protein sequence ID" value="MBD2343996.1"/>
    <property type="molecule type" value="Genomic_DNA"/>
</dbReference>
<dbReference type="SUPFAM" id="SSF54001">
    <property type="entry name" value="Cysteine proteinases"/>
    <property type="match status" value="1"/>
</dbReference>
<evidence type="ECO:0000313" key="4">
    <source>
        <dbReference type="EMBL" id="MBD2343996.1"/>
    </source>
</evidence>
<dbReference type="InterPro" id="IPR025403">
    <property type="entry name" value="TgpA-like_C"/>
</dbReference>